<reference evidence="6" key="2">
    <citation type="journal article" date="2018" name="BMC Genomics">
        <title>A manually annotated Actinidia chinensis var. chinensis (kiwifruit) genome highlights the challenges associated with draft genomes and gene prediction in plants.</title>
        <authorList>
            <person name="Pilkington S.M."/>
            <person name="Crowhurst R."/>
            <person name="Hilario E."/>
            <person name="Nardozza S."/>
            <person name="Fraser L."/>
            <person name="Peng Y."/>
            <person name="Gunaseelan K."/>
            <person name="Simpson R."/>
            <person name="Tahir J."/>
            <person name="Deroles S.C."/>
            <person name="Templeton K."/>
            <person name="Luo Z."/>
            <person name="Davy M."/>
            <person name="Cheng C."/>
            <person name="McNeilage M."/>
            <person name="Scaglione D."/>
            <person name="Liu Y."/>
            <person name="Zhang Q."/>
            <person name="Datson P."/>
            <person name="De Silva N."/>
            <person name="Gardiner S.E."/>
            <person name="Bassett H."/>
            <person name="Chagne D."/>
            <person name="McCallum J."/>
            <person name="Dzierzon H."/>
            <person name="Deng C."/>
            <person name="Wang Y.Y."/>
            <person name="Barron L."/>
            <person name="Manako K."/>
            <person name="Bowen J."/>
            <person name="Foster T.M."/>
            <person name="Erridge Z.A."/>
            <person name="Tiffin H."/>
            <person name="Waite C.N."/>
            <person name="Davies K.M."/>
            <person name="Grierson E.P."/>
            <person name="Laing W.A."/>
            <person name="Kirk R."/>
            <person name="Chen X."/>
            <person name="Wood M."/>
            <person name="Montefiori M."/>
            <person name="Brummell D.A."/>
            <person name="Schwinn K.E."/>
            <person name="Catanach A."/>
            <person name="Fullerton C."/>
            <person name="Li D."/>
            <person name="Meiyalaghan S."/>
            <person name="Nieuwenhuizen N."/>
            <person name="Read N."/>
            <person name="Prakash R."/>
            <person name="Hunter D."/>
            <person name="Zhang H."/>
            <person name="McKenzie M."/>
            <person name="Knabel M."/>
            <person name="Harris A."/>
            <person name="Allan A.C."/>
            <person name="Gleave A."/>
            <person name="Chen A."/>
            <person name="Janssen B.J."/>
            <person name="Plunkett B."/>
            <person name="Ampomah-Dwamena C."/>
            <person name="Voogd C."/>
            <person name="Leif D."/>
            <person name="Lafferty D."/>
            <person name="Souleyre E.J.F."/>
            <person name="Varkonyi-Gasic E."/>
            <person name="Gambi F."/>
            <person name="Hanley J."/>
            <person name="Yao J.L."/>
            <person name="Cheung J."/>
            <person name="David K.M."/>
            <person name="Warren B."/>
            <person name="Marsh K."/>
            <person name="Snowden K.C."/>
            <person name="Lin-Wang K."/>
            <person name="Brian L."/>
            <person name="Martinez-Sanchez M."/>
            <person name="Wang M."/>
            <person name="Ileperuma N."/>
            <person name="Macnee N."/>
            <person name="Campin R."/>
            <person name="McAtee P."/>
            <person name="Drummond R.S.M."/>
            <person name="Espley R.V."/>
            <person name="Ireland H.S."/>
            <person name="Wu R."/>
            <person name="Atkinson R.G."/>
            <person name="Karunairetnam S."/>
            <person name="Bulley S."/>
            <person name="Chunkath S."/>
            <person name="Hanley Z."/>
            <person name="Storey R."/>
            <person name="Thrimawithana A.H."/>
            <person name="Thomson S."/>
            <person name="David C."/>
            <person name="Testolin R."/>
            <person name="Huang H."/>
            <person name="Hellens R.P."/>
            <person name="Schaffer R.J."/>
        </authorList>
    </citation>
    <scope>NUCLEOTIDE SEQUENCE [LARGE SCALE GENOMIC DNA]</scope>
    <source>
        <strain evidence="6">cv. Red5</strain>
    </source>
</reference>
<proteinExistence type="predicted"/>
<dbReference type="Gramene" id="PSS33801">
    <property type="protein sequence ID" value="PSS33801"/>
    <property type="gene ID" value="CEY00_Acc04200"/>
</dbReference>
<dbReference type="InterPro" id="IPR004343">
    <property type="entry name" value="Plus-3_dom"/>
</dbReference>
<feature type="domain" description="Plus3" evidence="4">
    <location>
        <begin position="856"/>
        <end position="985"/>
    </location>
</feature>
<dbReference type="Gene3D" id="3.90.70.200">
    <property type="entry name" value="Plus-3 domain"/>
    <property type="match status" value="1"/>
</dbReference>
<dbReference type="Pfam" id="PF03126">
    <property type="entry name" value="Plus-3"/>
    <property type="match status" value="1"/>
</dbReference>
<keyword evidence="1" id="KW-0862">Zinc</keyword>
<dbReference type="OMA" id="KPGREEM"/>
<dbReference type="InterPro" id="IPR036128">
    <property type="entry name" value="Plus3-like_sf"/>
</dbReference>
<dbReference type="SUPFAM" id="SSF159042">
    <property type="entry name" value="Plus3-like"/>
    <property type="match status" value="1"/>
</dbReference>
<dbReference type="AlphaFoldDB" id="A0A2R6RUW3"/>
<evidence type="ECO:0000313" key="6">
    <source>
        <dbReference type="Proteomes" id="UP000241394"/>
    </source>
</evidence>
<accession>A0A2R6RUW3</accession>
<organism evidence="5 6">
    <name type="scientific">Actinidia chinensis var. chinensis</name>
    <name type="common">Chinese soft-hair kiwi</name>
    <dbReference type="NCBI Taxonomy" id="1590841"/>
    <lineage>
        <taxon>Eukaryota</taxon>
        <taxon>Viridiplantae</taxon>
        <taxon>Streptophyta</taxon>
        <taxon>Embryophyta</taxon>
        <taxon>Tracheophyta</taxon>
        <taxon>Spermatophyta</taxon>
        <taxon>Magnoliopsida</taxon>
        <taxon>eudicotyledons</taxon>
        <taxon>Gunneridae</taxon>
        <taxon>Pentapetalae</taxon>
        <taxon>asterids</taxon>
        <taxon>Ericales</taxon>
        <taxon>Actinidiaceae</taxon>
        <taxon>Actinidia</taxon>
    </lineage>
</organism>
<evidence type="ECO:0000259" key="4">
    <source>
        <dbReference type="PROSITE" id="PS51360"/>
    </source>
</evidence>
<keyword evidence="1" id="KW-0479">Metal-binding</keyword>
<dbReference type="PANTHER" id="PTHR38940">
    <property type="entry name" value="PLUS3 DOMAIN-CONTAINING PROTEIN"/>
    <property type="match status" value="1"/>
</dbReference>
<comment type="caution">
    <text evidence="5">The sequence shown here is derived from an EMBL/GenBank/DDBJ whole genome shotgun (WGS) entry which is preliminary data.</text>
</comment>
<protein>
    <submittedName>
        <fullName evidence="5">RNA polymerase-associated protein</fullName>
    </submittedName>
</protein>
<evidence type="ECO:0000256" key="2">
    <source>
        <dbReference type="SAM" id="MobiDB-lite"/>
    </source>
</evidence>
<dbReference type="PROSITE" id="PS51360">
    <property type="entry name" value="PLUS3"/>
    <property type="match status" value="1"/>
</dbReference>
<feature type="region of interest" description="Disordered" evidence="2">
    <location>
        <begin position="293"/>
        <end position="350"/>
    </location>
</feature>
<name>A0A2R6RUW3_ACTCC</name>
<dbReference type="STRING" id="1590841.A0A2R6RUW3"/>
<dbReference type="EMBL" id="NKQK01000003">
    <property type="protein sequence ID" value="PSS33801.1"/>
    <property type="molecule type" value="Genomic_DNA"/>
</dbReference>
<feature type="region of interest" description="Disordered" evidence="2">
    <location>
        <begin position="88"/>
        <end position="111"/>
    </location>
</feature>
<dbReference type="PANTHER" id="PTHR38940:SF4">
    <property type="entry name" value="OS01G0775100 PROTEIN"/>
    <property type="match status" value="1"/>
</dbReference>
<dbReference type="FunCoup" id="A0A2R6RUW3">
    <property type="interactions" value="228"/>
</dbReference>
<dbReference type="GO" id="GO:0003677">
    <property type="term" value="F:DNA binding"/>
    <property type="evidence" value="ECO:0007669"/>
    <property type="project" value="InterPro"/>
</dbReference>
<keyword evidence="6" id="KW-1185">Reference proteome</keyword>
<sequence length="985" mass="109201">MMNVDNDNVEPVTDLQLALAYRNPFGTRRLSNLGVGAGANAASRVDLDFVAAAPLSELVWSPHNGLSLKCADFRFFEKKPSLSWDVGPSNMVLSPPQGTTSKVPSREEPGDEGNLITSQVAFHVASVIDEGPSSVRSPRSIGYNASRTTDNIEKMNIVGGASIIDTNLKEEKTSKGKGVCSPNNNQMYSMDETKEINSGPENQKTDFTLLKTDEQRPNIIQNEPLDELNEVKVGLDIPVPNLTSPGRRSEDLSVDIEEEHKNKMKIDGPTTGMPLEKLELSSENELQLLIVEDKSAAPEAPPNNSRTGLNRTKHLEKAFSDEVVNERTSKDEDDEDGSHESVESCNSAGPAVLFSTGKKRWGFEQLTVESKRVKKQIREGPSTCFIRQDSSFVNWISNMVKGLNKTNQDEVSSLALTLSRPDHEAESGDQKIITYSRNNDPGSMNMGFQTIFQSLSSLNPNEQERKMSIGNSPIRVSKNVVLDNKLSGAFITPMSCYGDFDEFCKQTVLPKEKFNESKSENEAGPSVKPNTLAANTITSSCSDQNKTSRKLACTSVKDGRNSLSSRGKHKIESDENNDSDLPHGSEGINKVSGRCDVLESFWITRFSSKTHRTVLNSDKCNQNTSEAHVCSTDCTRLIARTNDRIDQKSSDSKEYSTEIPVNVVGKELHNYAPNSEASFGFGRIHEHSDQKSTCKLNPIVPSPKSNNSEAMASVFAKRLDALKHIIPSDDIDNTSHTRATCFYCGKSGHNLLHCSEIEEIERENLIRNLITYDGAEESPCLCIRCFQLDHWAISCAKETKQAHCEVDDENTNCDGKYSQKGTGKNIASSSGENVLKEKKIAPSSKSVDEKFSDVQKGIFDAIRKLRLSRMDILKWMNSQTSSLHLDGFFLRLRLGKWEEGLGETGYYVACITGEQREKPPQGSKKPLSVNIGGIRCLVESQYISNQDFLQDELMVWWRATVRSGGKIPSEDHLKSKFEERQRLGF</sequence>
<dbReference type="Gene3D" id="4.10.60.10">
    <property type="entry name" value="Zinc finger, CCHC-type"/>
    <property type="match status" value="1"/>
</dbReference>
<keyword evidence="1" id="KW-0863">Zinc-finger</keyword>
<feature type="domain" description="CCHC-type" evidence="3">
    <location>
        <begin position="741"/>
        <end position="756"/>
    </location>
</feature>
<dbReference type="SMART" id="SM00719">
    <property type="entry name" value="Plus3"/>
    <property type="match status" value="1"/>
</dbReference>
<dbReference type="SMART" id="SM00343">
    <property type="entry name" value="ZnF_C2HC"/>
    <property type="match status" value="2"/>
</dbReference>
<dbReference type="InterPro" id="IPR001878">
    <property type="entry name" value="Znf_CCHC"/>
</dbReference>
<dbReference type="Proteomes" id="UP000241394">
    <property type="component" value="Chromosome LG3"/>
</dbReference>
<evidence type="ECO:0000313" key="5">
    <source>
        <dbReference type="EMBL" id="PSS33801.1"/>
    </source>
</evidence>
<reference evidence="5 6" key="1">
    <citation type="submission" date="2017-07" db="EMBL/GenBank/DDBJ databases">
        <title>An improved, manually edited Actinidia chinensis var. chinensis (kiwifruit) genome highlights the challenges associated with draft genomes and gene prediction in plants.</title>
        <authorList>
            <person name="Pilkington S."/>
            <person name="Crowhurst R."/>
            <person name="Hilario E."/>
            <person name="Nardozza S."/>
            <person name="Fraser L."/>
            <person name="Peng Y."/>
            <person name="Gunaseelan K."/>
            <person name="Simpson R."/>
            <person name="Tahir J."/>
            <person name="Deroles S."/>
            <person name="Templeton K."/>
            <person name="Luo Z."/>
            <person name="Davy M."/>
            <person name="Cheng C."/>
            <person name="Mcneilage M."/>
            <person name="Scaglione D."/>
            <person name="Liu Y."/>
            <person name="Zhang Q."/>
            <person name="Datson P."/>
            <person name="De Silva N."/>
            <person name="Gardiner S."/>
            <person name="Bassett H."/>
            <person name="Chagne D."/>
            <person name="Mccallum J."/>
            <person name="Dzierzon H."/>
            <person name="Deng C."/>
            <person name="Wang Y.-Y."/>
            <person name="Barron N."/>
            <person name="Manako K."/>
            <person name="Bowen J."/>
            <person name="Foster T."/>
            <person name="Erridge Z."/>
            <person name="Tiffin H."/>
            <person name="Waite C."/>
            <person name="Davies K."/>
            <person name="Grierson E."/>
            <person name="Laing W."/>
            <person name="Kirk R."/>
            <person name="Chen X."/>
            <person name="Wood M."/>
            <person name="Montefiori M."/>
            <person name="Brummell D."/>
            <person name="Schwinn K."/>
            <person name="Catanach A."/>
            <person name="Fullerton C."/>
            <person name="Li D."/>
            <person name="Meiyalaghan S."/>
            <person name="Nieuwenhuizen N."/>
            <person name="Read N."/>
            <person name="Prakash R."/>
            <person name="Hunter D."/>
            <person name="Zhang H."/>
            <person name="Mckenzie M."/>
            <person name="Knabel M."/>
            <person name="Harris A."/>
            <person name="Allan A."/>
            <person name="Chen A."/>
            <person name="Janssen B."/>
            <person name="Plunkett B."/>
            <person name="Dwamena C."/>
            <person name="Voogd C."/>
            <person name="Leif D."/>
            <person name="Lafferty D."/>
            <person name="Souleyre E."/>
            <person name="Varkonyi-Gasic E."/>
            <person name="Gambi F."/>
            <person name="Hanley J."/>
            <person name="Yao J.-L."/>
            <person name="Cheung J."/>
            <person name="David K."/>
            <person name="Warren B."/>
            <person name="Marsh K."/>
            <person name="Snowden K."/>
            <person name="Lin-Wang K."/>
            <person name="Brian L."/>
            <person name="Martinez-Sanchez M."/>
            <person name="Wang M."/>
            <person name="Ileperuma N."/>
            <person name="Macnee N."/>
            <person name="Campin R."/>
            <person name="Mcatee P."/>
            <person name="Drummond R."/>
            <person name="Espley R."/>
            <person name="Ireland H."/>
            <person name="Wu R."/>
            <person name="Atkinson R."/>
            <person name="Karunairetnam S."/>
            <person name="Bulley S."/>
            <person name="Chunkath S."/>
            <person name="Hanley Z."/>
            <person name="Storey R."/>
            <person name="Thrimawithana A."/>
            <person name="Thomson S."/>
            <person name="David C."/>
            <person name="Testolin R."/>
        </authorList>
    </citation>
    <scope>NUCLEOTIDE SEQUENCE [LARGE SCALE GENOMIC DNA]</scope>
    <source>
        <strain evidence="6">cv. Red5</strain>
        <tissue evidence="5">Young leaf</tissue>
    </source>
</reference>
<dbReference type="PROSITE" id="PS50158">
    <property type="entry name" value="ZF_CCHC"/>
    <property type="match status" value="1"/>
</dbReference>
<dbReference type="InParanoid" id="A0A2R6RUW3"/>
<feature type="region of interest" description="Disordered" evidence="2">
    <location>
        <begin position="552"/>
        <end position="587"/>
    </location>
</feature>
<feature type="compositionally biased region" description="Basic and acidic residues" evidence="2">
    <location>
        <begin position="313"/>
        <end position="330"/>
    </location>
</feature>
<dbReference type="OrthoDB" id="166375at2759"/>
<evidence type="ECO:0000256" key="1">
    <source>
        <dbReference type="PROSITE-ProRule" id="PRU00047"/>
    </source>
</evidence>
<evidence type="ECO:0000259" key="3">
    <source>
        <dbReference type="PROSITE" id="PS50158"/>
    </source>
</evidence>
<dbReference type="GO" id="GO:0008270">
    <property type="term" value="F:zinc ion binding"/>
    <property type="evidence" value="ECO:0007669"/>
    <property type="project" value="UniProtKB-KW"/>
</dbReference>
<gene>
    <name evidence="5" type="ORF">CEY00_Acc04200</name>
</gene>